<dbReference type="AlphaFoldDB" id="A0A225VPP6"/>
<protein>
    <submittedName>
        <fullName evidence="1">Uncharacterized protein</fullName>
    </submittedName>
</protein>
<evidence type="ECO:0000313" key="1">
    <source>
        <dbReference type="EMBL" id="OWZ06520.1"/>
    </source>
</evidence>
<name>A0A225VPP6_9STRA</name>
<sequence length="147" mass="16426">MVSIRRSGIKTTRMAEWKCDFTTAHAIQFYVRGARCVLKASAKLGTHQEQPALALGIHGGITSKEVANVLETAAEGLGYDGTRFSTHSIKIGGGYPLHLSRIQFLRRRGQVTWKVSYVELDVGTKRSLWGPTPHPNRLNTKYLHHEE</sequence>
<evidence type="ECO:0000313" key="2">
    <source>
        <dbReference type="Proteomes" id="UP000198211"/>
    </source>
</evidence>
<keyword evidence="2" id="KW-1185">Reference proteome</keyword>
<reference evidence="2" key="1">
    <citation type="submission" date="2017-03" db="EMBL/GenBank/DDBJ databases">
        <title>Phytopthora megakarya and P. palmivora, two closely related causual agents of cacao black pod achieved similar genome size and gene model numbers by different mechanisms.</title>
        <authorList>
            <person name="Ali S."/>
            <person name="Shao J."/>
            <person name="Larry D.J."/>
            <person name="Kronmiller B."/>
            <person name="Shen D."/>
            <person name="Strem M.D."/>
            <person name="Melnick R.L."/>
            <person name="Guiltinan M.J."/>
            <person name="Tyler B.M."/>
            <person name="Meinhardt L.W."/>
            <person name="Bailey B.A."/>
        </authorList>
    </citation>
    <scope>NUCLEOTIDE SEQUENCE [LARGE SCALE GENOMIC DNA]</scope>
    <source>
        <strain evidence="2">zdho120</strain>
    </source>
</reference>
<accession>A0A225VPP6</accession>
<dbReference type="Proteomes" id="UP000198211">
    <property type="component" value="Unassembled WGS sequence"/>
</dbReference>
<dbReference type="OrthoDB" id="126923at2759"/>
<organism evidence="1 2">
    <name type="scientific">Phytophthora megakarya</name>
    <dbReference type="NCBI Taxonomy" id="4795"/>
    <lineage>
        <taxon>Eukaryota</taxon>
        <taxon>Sar</taxon>
        <taxon>Stramenopiles</taxon>
        <taxon>Oomycota</taxon>
        <taxon>Peronosporomycetes</taxon>
        <taxon>Peronosporales</taxon>
        <taxon>Peronosporaceae</taxon>
        <taxon>Phytophthora</taxon>
    </lineage>
</organism>
<gene>
    <name evidence="1" type="ORF">PHMEG_00021218</name>
</gene>
<proteinExistence type="predicted"/>
<dbReference type="EMBL" id="NBNE01003927">
    <property type="protein sequence ID" value="OWZ06520.1"/>
    <property type="molecule type" value="Genomic_DNA"/>
</dbReference>
<comment type="caution">
    <text evidence="1">The sequence shown here is derived from an EMBL/GenBank/DDBJ whole genome shotgun (WGS) entry which is preliminary data.</text>
</comment>